<organism evidence="1 2">
    <name type="scientific">Luteibacter jiangsuensis</name>
    <dbReference type="NCBI Taxonomy" id="637577"/>
    <lineage>
        <taxon>Bacteria</taxon>
        <taxon>Pseudomonadati</taxon>
        <taxon>Pseudomonadota</taxon>
        <taxon>Gammaproteobacteria</taxon>
        <taxon>Lysobacterales</taxon>
        <taxon>Rhodanobacteraceae</taxon>
        <taxon>Luteibacter</taxon>
    </lineage>
</organism>
<gene>
    <name evidence="1" type="ORF">J2T07_000223</name>
</gene>
<proteinExistence type="predicted"/>
<dbReference type="RefSeq" id="WP_306846706.1">
    <property type="nucleotide sequence ID" value="NZ_JAUSSK010000001.1"/>
</dbReference>
<dbReference type="EMBL" id="JAUSSK010000001">
    <property type="protein sequence ID" value="MDQ0008064.1"/>
    <property type="molecule type" value="Genomic_DNA"/>
</dbReference>
<evidence type="ECO:0000313" key="1">
    <source>
        <dbReference type="EMBL" id="MDQ0008064.1"/>
    </source>
</evidence>
<comment type="caution">
    <text evidence="1">The sequence shown here is derived from an EMBL/GenBank/DDBJ whole genome shotgun (WGS) entry which is preliminary data.</text>
</comment>
<protein>
    <submittedName>
        <fullName evidence="1">Uncharacterized protein</fullName>
    </submittedName>
</protein>
<name>A0ABT9SU53_9GAMM</name>
<dbReference type="Proteomes" id="UP001237737">
    <property type="component" value="Unassembled WGS sequence"/>
</dbReference>
<accession>A0ABT9SU53</accession>
<keyword evidence="2" id="KW-1185">Reference proteome</keyword>
<sequence>MHRRIVGRYSVEVRTLKTAAGRWKAAYIVEPAAHAGPRDFVMITLLDEFGEERLAVDAAMERGIKHADWLAGARRAYSR</sequence>
<reference evidence="1 2" key="1">
    <citation type="submission" date="2023-07" db="EMBL/GenBank/DDBJ databases">
        <title>Sorghum-associated microbial communities from plants grown in Nebraska, USA.</title>
        <authorList>
            <person name="Schachtman D."/>
        </authorList>
    </citation>
    <scope>NUCLEOTIDE SEQUENCE [LARGE SCALE GENOMIC DNA]</scope>
    <source>
        <strain evidence="1 2">CC60</strain>
    </source>
</reference>
<evidence type="ECO:0000313" key="2">
    <source>
        <dbReference type="Proteomes" id="UP001237737"/>
    </source>
</evidence>